<proteinExistence type="predicted"/>
<dbReference type="EMBL" id="KV453841">
    <property type="protein sequence ID" value="ODV92080.1"/>
    <property type="molecule type" value="Genomic_DNA"/>
</dbReference>
<name>A0A1E4TJZ3_9ASCO</name>
<feature type="compositionally biased region" description="Pro residues" evidence="2">
    <location>
        <begin position="271"/>
        <end position="281"/>
    </location>
</feature>
<feature type="compositionally biased region" description="Basic residues" evidence="2">
    <location>
        <begin position="289"/>
        <end position="318"/>
    </location>
</feature>
<reference evidence="4" key="1">
    <citation type="submission" date="2016-02" db="EMBL/GenBank/DDBJ databases">
        <title>Comparative genomics of biotechnologically important yeasts.</title>
        <authorList>
            <consortium name="DOE Joint Genome Institute"/>
            <person name="Riley R."/>
            <person name="Haridas S."/>
            <person name="Wolfe K.H."/>
            <person name="Lopes M.R."/>
            <person name="Hittinger C.T."/>
            <person name="Goker M."/>
            <person name="Salamov A."/>
            <person name="Wisecaver J."/>
            <person name="Long T.M."/>
            <person name="Aerts A.L."/>
            <person name="Barry K."/>
            <person name="Choi C."/>
            <person name="Clum A."/>
            <person name="Coughlan A.Y."/>
            <person name="Deshpande S."/>
            <person name="Douglass A.P."/>
            <person name="Hanson S.J."/>
            <person name="Klenk H.-P."/>
            <person name="Labutti K."/>
            <person name="Lapidus A."/>
            <person name="Lindquist E."/>
            <person name="Lipzen A."/>
            <person name="Meier-Kolthoff J.P."/>
            <person name="Ohm R.A."/>
            <person name="Otillar R.P."/>
            <person name="Pangilinan J."/>
            <person name="Peng Y."/>
            <person name="Rokas A."/>
            <person name="Rosa C.A."/>
            <person name="Scheuner C."/>
            <person name="Sibirny A.A."/>
            <person name="Slot J.C."/>
            <person name="Stielow J.B."/>
            <person name="Sun H."/>
            <person name="Kurtzman C.P."/>
            <person name="Blackwell M."/>
            <person name="Jeffries T.W."/>
            <person name="Grigoriev I.V."/>
        </authorList>
    </citation>
    <scope>NUCLEOTIDE SEQUENCE [LARGE SCALE GENOMIC DNA]</scope>
    <source>
        <strain evidence="4">NRRL Y-17796</strain>
    </source>
</reference>
<dbReference type="Proteomes" id="UP000095023">
    <property type="component" value="Unassembled WGS sequence"/>
</dbReference>
<evidence type="ECO:0000313" key="4">
    <source>
        <dbReference type="Proteomes" id="UP000095023"/>
    </source>
</evidence>
<accession>A0A1E4TJZ3</accession>
<gene>
    <name evidence="3" type="ORF">CANCADRAFT_671</name>
</gene>
<evidence type="ECO:0000313" key="3">
    <source>
        <dbReference type="EMBL" id="ODV92080.1"/>
    </source>
</evidence>
<keyword evidence="1" id="KW-0175">Coiled coil</keyword>
<organism evidence="3 4">
    <name type="scientific">Tortispora caseinolytica NRRL Y-17796</name>
    <dbReference type="NCBI Taxonomy" id="767744"/>
    <lineage>
        <taxon>Eukaryota</taxon>
        <taxon>Fungi</taxon>
        <taxon>Dikarya</taxon>
        <taxon>Ascomycota</taxon>
        <taxon>Saccharomycotina</taxon>
        <taxon>Trigonopsidomycetes</taxon>
        <taxon>Trigonopsidales</taxon>
        <taxon>Trigonopsidaceae</taxon>
        <taxon>Tortispora</taxon>
    </lineage>
</organism>
<keyword evidence="4" id="KW-1185">Reference proteome</keyword>
<protein>
    <submittedName>
        <fullName evidence="3">Uncharacterized protein</fullName>
    </submittedName>
</protein>
<dbReference type="AlphaFoldDB" id="A0A1E4TJZ3"/>
<evidence type="ECO:0000256" key="2">
    <source>
        <dbReference type="SAM" id="MobiDB-lite"/>
    </source>
</evidence>
<feature type="region of interest" description="Disordered" evidence="2">
    <location>
        <begin position="271"/>
        <end position="318"/>
    </location>
</feature>
<feature type="coiled-coil region" evidence="1">
    <location>
        <begin position="184"/>
        <end position="211"/>
    </location>
</feature>
<evidence type="ECO:0000256" key="1">
    <source>
        <dbReference type="SAM" id="Coils"/>
    </source>
</evidence>
<sequence length="318" mass="36236">MEAIAKGVEAFLALEKAGFPRDYIIKESGISGKFVDMISKIVPALANTNDHYEQSSQLQVLDTQNQVSNKHSAQYLPSSSDDYDPSDNLPFISYRSVPTEHLKCDQTHTHSPEETSDDFDMAEVQELLKAGPDSVSLNEVHQKKALLVAYINYQCEKERVIEQKLALMESELNEQKLKLPQREVQFIENEEKELLEEKELITQRLADIEVQLADLQKFKESSDADIVPIQHNIDELTVKIRLYTSKYKSTRNHINETEILLQRLCEIQFPNPIPPPLPSPPGLTTTSTKRQRSRRRKAKPKKVAKPKNATKSKKGKKS</sequence>